<organism evidence="2">
    <name type="scientific">marine sediment metagenome</name>
    <dbReference type="NCBI Taxonomy" id="412755"/>
    <lineage>
        <taxon>unclassified sequences</taxon>
        <taxon>metagenomes</taxon>
        <taxon>ecological metagenomes</taxon>
    </lineage>
</organism>
<dbReference type="EMBL" id="BARU01022645">
    <property type="protein sequence ID" value="GAH59191.1"/>
    <property type="molecule type" value="Genomic_DNA"/>
</dbReference>
<sequence length="280" mass="32798">AVDYRRYDLPAWVYDQHRYNAPWREGADRLKDKNTIGLGRRHNVQHWGNGIGDTRHTWNGGILMYYYLSGNRRAYDAVLLMADMHMQRVTGYAAGEYTLAFWCIYNAWQLSGESKYLEEFRYRLKIVEELQHADGSIPLHIDFDKETDYPEVDSHKPGGAGLAFDYISNALVDFHLDTGDRTAERVLLGLCARLAREDIRYGESYQPVDRMKGFCWAYMQTREERYLEHIKHYLSTLEAEPPPENPRTVSEWVTCTYEVMKQQAWRIRHLGPGIRMAPYA</sequence>
<dbReference type="InterPro" id="IPR048331">
    <property type="entry name" value="PcRGLX/YetA_3rd"/>
</dbReference>
<dbReference type="Pfam" id="PF21346">
    <property type="entry name" value="PcRGLX_3rd"/>
    <property type="match status" value="1"/>
</dbReference>
<feature type="domain" description="PcRGLX/YetA-like C-terminal alpha/alpha toroid" evidence="1">
    <location>
        <begin position="37"/>
        <end position="78"/>
    </location>
</feature>
<evidence type="ECO:0000313" key="2">
    <source>
        <dbReference type="EMBL" id="GAH59191.1"/>
    </source>
</evidence>
<feature type="non-terminal residue" evidence="2">
    <location>
        <position position="280"/>
    </location>
</feature>
<reference evidence="2" key="1">
    <citation type="journal article" date="2014" name="Front. Microbiol.">
        <title>High frequency of phylogenetically diverse reductive dehalogenase-homologous genes in deep subseafloor sedimentary metagenomes.</title>
        <authorList>
            <person name="Kawai M."/>
            <person name="Futagami T."/>
            <person name="Toyoda A."/>
            <person name="Takaki Y."/>
            <person name="Nishi S."/>
            <person name="Hori S."/>
            <person name="Arai W."/>
            <person name="Tsubouchi T."/>
            <person name="Morono Y."/>
            <person name="Uchiyama I."/>
            <person name="Ito T."/>
            <person name="Fujiyama A."/>
            <person name="Inagaki F."/>
            <person name="Takami H."/>
        </authorList>
    </citation>
    <scope>NUCLEOTIDE SEQUENCE</scope>
    <source>
        <strain evidence="2">Expedition CK06-06</strain>
    </source>
</reference>
<comment type="caution">
    <text evidence="2">The sequence shown here is derived from an EMBL/GenBank/DDBJ whole genome shotgun (WGS) entry which is preliminary data.</text>
</comment>
<evidence type="ECO:0000259" key="1">
    <source>
        <dbReference type="Pfam" id="PF21346"/>
    </source>
</evidence>
<protein>
    <recommendedName>
        <fullName evidence="1">PcRGLX/YetA-like C-terminal alpha/alpha toroid domain-containing protein</fullName>
    </recommendedName>
</protein>
<feature type="non-terminal residue" evidence="2">
    <location>
        <position position="1"/>
    </location>
</feature>
<gene>
    <name evidence="2" type="ORF">S03H2_36856</name>
</gene>
<proteinExistence type="predicted"/>
<accession>X1GMR5</accession>
<name>X1GMR5_9ZZZZ</name>
<dbReference type="AlphaFoldDB" id="X1GMR5"/>